<comment type="catalytic activity">
    <reaction evidence="7 9 12">
        <text>orotidine 5'-phosphate + H(+) = UMP + CO2</text>
        <dbReference type="Rhea" id="RHEA:11596"/>
        <dbReference type="ChEBI" id="CHEBI:15378"/>
        <dbReference type="ChEBI" id="CHEBI:16526"/>
        <dbReference type="ChEBI" id="CHEBI:57538"/>
        <dbReference type="ChEBI" id="CHEBI:57865"/>
        <dbReference type="EC" id="4.1.1.23"/>
    </reaction>
</comment>
<dbReference type="Proteomes" id="UP000547674">
    <property type="component" value="Unassembled WGS sequence"/>
</dbReference>
<dbReference type="NCBIfam" id="TIGR01740">
    <property type="entry name" value="pyrF"/>
    <property type="match status" value="1"/>
</dbReference>
<comment type="similarity">
    <text evidence="8 9">Belongs to the OMP decarboxylase family. Type 1 subfamily.</text>
</comment>
<dbReference type="InterPro" id="IPR018089">
    <property type="entry name" value="OMPdecase_AS"/>
</dbReference>
<feature type="binding site" evidence="9 11">
    <location>
        <position position="208"/>
    </location>
    <ligand>
        <name>substrate</name>
    </ligand>
</feature>
<gene>
    <name evidence="9 14" type="primary">pyrF</name>
    <name evidence="14" type="ORF">HKN21_16415</name>
</gene>
<feature type="binding site" evidence="9 11">
    <location>
        <position position="229"/>
    </location>
    <ligand>
        <name>substrate</name>
    </ligand>
</feature>
<dbReference type="EC" id="4.1.1.23" evidence="9"/>
<proteinExistence type="inferred from homology"/>
<protein>
    <recommendedName>
        <fullName evidence="9">Orotidine 5'-phosphate decarboxylase</fullName>
        <ecNumber evidence="9">4.1.1.23</ecNumber>
    </recommendedName>
    <alternativeName>
        <fullName evidence="9">OMP decarboxylase</fullName>
        <shortName evidence="9">OMPDCase</shortName>
        <shortName evidence="9">OMPdecase</shortName>
    </alternativeName>
</protein>
<dbReference type="SUPFAM" id="SSF51366">
    <property type="entry name" value="Ribulose-phoshate binding barrel"/>
    <property type="match status" value="1"/>
</dbReference>
<evidence type="ECO:0000313" key="14">
    <source>
        <dbReference type="EMBL" id="NNF08346.1"/>
    </source>
</evidence>
<evidence type="ECO:0000256" key="5">
    <source>
        <dbReference type="ARBA" id="ARBA00022975"/>
    </source>
</evidence>
<dbReference type="GO" id="GO:0006207">
    <property type="term" value="P:'de novo' pyrimidine nucleobase biosynthetic process"/>
    <property type="evidence" value="ECO:0007669"/>
    <property type="project" value="InterPro"/>
</dbReference>
<feature type="binding site" evidence="9 11">
    <location>
        <position position="138"/>
    </location>
    <ligand>
        <name>substrate</name>
    </ligand>
</feature>
<dbReference type="PANTHER" id="PTHR32119:SF2">
    <property type="entry name" value="OROTIDINE 5'-PHOSPHATE DECARBOXYLASE"/>
    <property type="match status" value="1"/>
</dbReference>
<sequence>MVVHGPSHQRGKKNVNHHASAQDLAILAVDRSTADEALQLVDRVGSSLLWVKLGLEIFTAEGPSIVRAMKDKGHRVFLDLKLHDIPNTVAKAVSVASGLGADLLTLHAEGGPKMMEAAAQAAEAEGGETKLLAVTVLTSLSGEEFPQVYQPHPVAERVAIFAKEAEASGVHGVICSPKDLEGLGAVVSNDFLRVTPGIRPAGSAVGDQVRVATPRTAIEAGASKLVIGRAVTAAADPQKAWEAILEEIAEVSTQTS</sequence>
<evidence type="ECO:0000256" key="12">
    <source>
        <dbReference type="RuleBase" id="RU000512"/>
    </source>
</evidence>
<evidence type="ECO:0000256" key="11">
    <source>
        <dbReference type="PIRSR" id="PIRSR614732-2"/>
    </source>
</evidence>
<evidence type="ECO:0000256" key="7">
    <source>
        <dbReference type="ARBA" id="ARBA00049157"/>
    </source>
</evidence>
<feature type="binding site" evidence="9 11">
    <location>
        <position position="30"/>
    </location>
    <ligand>
        <name>substrate</name>
    </ligand>
</feature>
<feature type="active site" description="For OMPdecase activity" evidence="10">
    <location>
        <position position="79"/>
    </location>
</feature>
<dbReference type="InterPro" id="IPR014732">
    <property type="entry name" value="OMPdecase"/>
</dbReference>
<comment type="pathway">
    <text evidence="2 9 12">Pyrimidine metabolism; UMP biosynthesis via de novo pathway; UMP from orotate: step 2/2.</text>
</comment>
<evidence type="ECO:0000256" key="2">
    <source>
        <dbReference type="ARBA" id="ARBA00004861"/>
    </source>
</evidence>
<dbReference type="HAMAP" id="MF_01200_B">
    <property type="entry name" value="OMPdecase_type1_B"/>
    <property type="match status" value="1"/>
</dbReference>
<dbReference type="EMBL" id="JABDJR010000658">
    <property type="protein sequence ID" value="NNF08346.1"/>
    <property type="molecule type" value="Genomic_DNA"/>
</dbReference>
<evidence type="ECO:0000256" key="10">
    <source>
        <dbReference type="PIRSR" id="PIRSR614732-1"/>
    </source>
</evidence>
<dbReference type="SMART" id="SM00934">
    <property type="entry name" value="OMPdecase"/>
    <property type="match status" value="1"/>
</dbReference>
<dbReference type="AlphaFoldDB" id="A0A7Y2H3R5"/>
<feature type="domain" description="Orotidine 5'-phosphate decarboxylase" evidence="13">
    <location>
        <begin position="24"/>
        <end position="244"/>
    </location>
</feature>
<reference evidence="14 15" key="1">
    <citation type="submission" date="2020-03" db="EMBL/GenBank/DDBJ databases">
        <title>Metabolic flexibility allows generalist bacteria to become dominant in a frequently disturbed ecosystem.</title>
        <authorList>
            <person name="Chen Y.-J."/>
            <person name="Leung P.M."/>
            <person name="Bay S.K."/>
            <person name="Hugenholtz P."/>
            <person name="Kessler A.J."/>
            <person name="Shelley G."/>
            <person name="Waite D.W."/>
            <person name="Cook P.L."/>
            <person name="Greening C."/>
        </authorList>
    </citation>
    <scope>NUCLEOTIDE SEQUENCE [LARGE SCALE GENOMIC DNA]</scope>
    <source>
        <strain evidence="14">SS_bin_28</strain>
    </source>
</reference>
<feature type="binding site" evidence="9 11">
    <location>
        <position position="52"/>
    </location>
    <ligand>
        <name>substrate</name>
    </ligand>
</feature>
<dbReference type="GO" id="GO:0005829">
    <property type="term" value="C:cytosol"/>
    <property type="evidence" value="ECO:0007669"/>
    <property type="project" value="TreeGrafter"/>
</dbReference>
<evidence type="ECO:0000256" key="1">
    <source>
        <dbReference type="ARBA" id="ARBA00002356"/>
    </source>
</evidence>
<accession>A0A7Y2H3R5</accession>
<keyword evidence="5 9" id="KW-0665">Pyrimidine biosynthesis</keyword>
<feature type="active site" description="Proton donor" evidence="9">
    <location>
        <position position="81"/>
    </location>
</feature>
<dbReference type="InterPro" id="IPR047596">
    <property type="entry name" value="OMPdecase_bac"/>
</dbReference>
<dbReference type="NCBIfam" id="NF001273">
    <property type="entry name" value="PRK00230.1"/>
    <property type="match status" value="1"/>
</dbReference>
<dbReference type="GO" id="GO:0044205">
    <property type="term" value="P:'de novo' UMP biosynthetic process"/>
    <property type="evidence" value="ECO:0007669"/>
    <property type="project" value="UniProtKB-UniRule"/>
</dbReference>
<keyword evidence="4 9" id="KW-0210">Decarboxylase</keyword>
<evidence type="ECO:0000256" key="3">
    <source>
        <dbReference type="ARBA" id="ARBA00011738"/>
    </source>
</evidence>
<comment type="function">
    <text evidence="1 9">Catalyzes the decarboxylation of orotidine 5'-monophosphate (OMP) to uridine 5'-monophosphate (UMP).</text>
</comment>
<evidence type="ECO:0000256" key="4">
    <source>
        <dbReference type="ARBA" id="ARBA00022793"/>
    </source>
</evidence>
<dbReference type="InterPro" id="IPR011060">
    <property type="entry name" value="RibuloseP-bd_barrel"/>
</dbReference>
<dbReference type="UniPathway" id="UPA00070">
    <property type="reaction ID" value="UER00120"/>
</dbReference>
<name>A0A7Y2H3R5_UNCEI</name>
<evidence type="ECO:0000313" key="15">
    <source>
        <dbReference type="Proteomes" id="UP000547674"/>
    </source>
</evidence>
<organism evidence="14 15">
    <name type="scientific">Eiseniibacteriota bacterium</name>
    <dbReference type="NCBI Taxonomy" id="2212470"/>
    <lineage>
        <taxon>Bacteria</taxon>
        <taxon>Candidatus Eiseniibacteriota</taxon>
    </lineage>
</organism>
<evidence type="ECO:0000256" key="9">
    <source>
        <dbReference type="HAMAP-Rule" id="MF_01200"/>
    </source>
</evidence>
<dbReference type="PANTHER" id="PTHR32119">
    <property type="entry name" value="OROTIDINE 5'-PHOSPHATE DECARBOXYLASE"/>
    <property type="match status" value="1"/>
</dbReference>
<comment type="subunit">
    <text evidence="3 9">Homodimer.</text>
</comment>
<feature type="binding site" evidence="9 11">
    <location>
        <position position="199"/>
    </location>
    <ligand>
        <name>substrate</name>
    </ligand>
</feature>
<dbReference type="FunFam" id="3.20.20.70:FF:000015">
    <property type="entry name" value="Orotidine 5'-phosphate decarboxylase"/>
    <property type="match status" value="1"/>
</dbReference>
<feature type="active site" description="For OMPdecase activity" evidence="10">
    <location>
        <position position="84"/>
    </location>
</feature>
<evidence type="ECO:0000256" key="6">
    <source>
        <dbReference type="ARBA" id="ARBA00023239"/>
    </source>
</evidence>
<dbReference type="CDD" id="cd04725">
    <property type="entry name" value="OMP_decarboxylase_like"/>
    <property type="match status" value="1"/>
</dbReference>
<keyword evidence="6 9" id="KW-0456">Lyase</keyword>
<dbReference type="Pfam" id="PF00215">
    <property type="entry name" value="OMPdecase"/>
    <property type="match status" value="1"/>
</dbReference>
<feature type="active site" description="For OMPdecase activity" evidence="10">
    <location>
        <position position="81"/>
    </location>
</feature>
<feature type="binding site" evidence="9 11">
    <location>
        <position position="228"/>
    </location>
    <ligand>
        <name>substrate</name>
    </ligand>
</feature>
<dbReference type="InterPro" id="IPR013785">
    <property type="entry name" value="Aldolase_TIM"/>
</dbReference>
<dbReference type="GO" id="GO:0004590">
    <property type="term" value="F:orotidine-5'-phosphate decarboxylase activity"/>
    <property type="evidence" value="ECO:0007669"/>
    <property type="project" value="UniProtKB-UniRule"/>
</dbReference>
<evidence type="ECO:0000259" key="13">
    <source>
        <dbReference type="SMART" id="SM00934"/>
    </source>
</evidence>
<comment type="caution">
    <text evidence="14">The sequence shown here is derived from an EMBL/GenBank/DDBJ whole genome shotgun (WGS) entry which is preliminary data.</text>
</comment>
<feature type="binding site" evidence="9">
    <location>
        <begin position="79"/>
        <end position="88"/>
    </location>
    <ligand>
        <name>substrate</name>
    </ligand>
</feature>
<dbReference type="PROSITE" id="PS00156">
    <property type="entry name" value="OMPDECASE"/>
    <property type="match status" value="1"/>
</dbReference>
<evidence type="ECO:0000256" key="8">
    <source>
        <dbReference type="ARBA" id="ARBA00061012"/>
    </source>
</evidence>
<dbReference type="InterPro" id="IPR001754">
    <property type="entry name" value="OMPdeCOase_dom"/>
</dbReference>
<dbReference type="Gene3D" id="3.20.20.70">
    <property type="entry name" value="Aldolase class I"/>
    <property type="match status" value="1"/>
</dbReference>